<dbReference type="EMBL" id="UINC01052167">
    <property type="protein sequence ID" value="SVB67181.1"/>
    <property type="molecule type" value="Genomic_DNA"/>
</dbReference>
<dbReference type="AlphaFoldDB" id="A0A382FZ18"/>
<protein>
    <recommendedName>
        <fullName evidence="2">SnoaL-like domain-containing protein</fullName>
    </recommendedName>
</protein>
<accession>A0A382FZ18</accession>
<gene>
    <name evidence="1" type="ORF">METZ01_LOCUS220035</name>
</gene>
<dbReference type="SUPFAM" id="SSF54427">
    <property type="entry name" value="NTF2-like"/>
    <property type="match status" value="1"/>
</dbReference>
<evidence type="ECO:0000313" key="1">
    <source>
        <dbReference type="EMBL" id="SVB67181.1"/>
    </source>
</evidence>
<reference evidence="1" key="1">
    <citation type="submission" date="2018-05" db="EMBL/GenBank/DDBJ databases">
        <authorList>
            <person name="Lanie J.A."/>
            <person name="Ng W.-L."/>
            <person name="Kazmierczak K.M."/>
            <person name="Andrzejewski T.M."/>
            <person name="Davidsen T.M."/>
            <person name="Wayne K.J."/>
            <person name="Tettelin H."/>
            <person name="Glass J.I."/>
            <person name="Rusch D."/>
            <person name="Podicherti R."/>
            <person name="Tsui H.-C.T."/>
            <person name="Winkler M.E."/>
        </authorList>
    </citation>
    <scope>NUCLEOTIDE SEQUENCE</scope>
</reference>
<sequence>MNKLAKWYEVMKSKNLEELDNLLADDVVFYSPVVFTPQKGKEITKMYLMAAGGVFGGNQNKDKSSDNKDGKSKFRYIKEITDEKSAL</sequence>
<organism evidence="1">
    <name type="scientific">marine metagenome</name>
    <dbReference type="NCBI Taxonomy" id="408172"/>
    <lineage>
        <taxon>unclassified sequences</taxon>
        <taxon>metagenomes</taxon>
        <taxon>ecological metagenomes</taxon>
    </lineage>
</organism>
<evidence type="ECO:0008006" key="2">
    <source>
        <dbReference type="Google" id="ProtNLM"/>
    </source>
</evidence>
<dbReference type="InterPro" id="IPR032710">
    <property type="entry name" value="NTF2-like_dom_sf"/>
</dbReference>
<proteinExistence type="predicted"/>
<dbReference type="Gene3D" id="3.10.450.50">
    <property type="match status" value="1"/>
</dbReference>
<feature type="non-terminal residue" evidence="1">
    <location>
        <position position="87"/>
    </location>
</feature>
<name>A0A382FZ18_9ZZZZ</name>